<dbReference type="PANTHER" id="PTHR37422:SF13">
    <property type="entry name" value="LIPOPOLYSACCHARIDE BIOSYNTHESIS PROTEIN PA4999-RELATED"/>
    <property type="match status" value="1"/>
</dbReference>
<dbReference type="OrthoDB" id="271729at2"/>
<feature type="transmembrane region" description="Helical" evidence="6">
    <location>
        <begin position="582"/>
        <end position="599"/>
    </location>
</feature>
<reference evidence="8 9" key="1">
    <citation type="submission" date="2019-02" db="EMBL/GenBank/DDBJ databases">
        <title>Deep-cultivation of Planctomycetes and their phenomic and genomic characterization uncovers novel biology.</title>
        <authorList>
            <person name="Wiegand S."/>
            <person name="Jogler M."/>
            <person name="Boedeker C."/>
            <person name="Pinto D."/>
            <person name="Vollmers J."/>
            <person name="Rivas-Marin E."/>
            <person name="Kohn T."/>
            <person name="Peeters S.H."/>
            <person name="Heuer A."/>
            <person name="Rast P."/>
            <person name="Oberbeckmann S."/>
            <person name="Bunk B."/>
            <person name="Jeske O."/>
            <person name="Meyerdierks A."/>
            <person name="Storesund J.E."/>
            <person name="Kallscheuer N."/>
            <person name="Luecker S."/>
            <person name="Lage O.M."/>
            <person name="Pohl T."/>
            <person name="Merkel B.J."/>
            <person name="Hornburger P."/>
            <person name="Mueller R.-W."/>
            <person name="Bruemmer F."/>
            <person name="Labrenz M."/>
            <person name="Spormann A.M."/>
            <person name="Op den Camp H."/>
            <person name="Overmann J."/>
            <person name="Amann R."/>
            <person name="Jetten M.S.M."/>
            <person name="Mascher T."/>
            <person name="Medema M.H."/>
            <person name="Devos D.P."/>
            <person name="Kaster A.-K."/>
            <person name="Ovreas L."/>
            <person name="Rohde M."/>
            <person name="Galperin M.Y."/>
            <person name="Jogler C."/>
        </authorList>
    </citation>
    <scope>NUCLEOTIDE SEQUENCE [LARGE SCALE GENOMIC DNA]</scope>
    <source>
        <strain evidence="8 9">Pla163</strain>
    </source>
</reference>
<feature type="transmembrane region" description="Helical" evidence="6">
    <location>
        <begin position="104"/>
        <end position="123"/>
    </location>
</feature>
<gene>
    <name evidence="8" type="ORF">Pla163_26520</name>
</gene>
<feature type="transmembrane region" description="Helical" evidence="6">
    <location>
        <begin position="396"/>
        <end position="414"/>
    </location>
</feature>
<organism evidence="8 9">
    <name type="scientific">Rohdeia mirabilis</name>
    <dbReference type="NCBI Taxonomy" id="2528008"/>
    <lineage>
        <taxon>Bacteria</taxon>
        <taxon>Pseudomonadati</taxon>
        <taxon>Planctomycetota</taxon>
        <taxon>Planctomycetia</taxon>
        <taxon>Planctomycetia incertae sedis</taxon>
        <taxon>Rohdeia</taxon>
    </lineage>
</organism>
<feature type="transmembrane region" description="Helical" evidence="6">
    <location>
        <begin position="157"/>
        <end position="179"/>
    </location>
</feature>
<dbReference type="Pfam" id="PF04932">
    <property type="entry name" value="Wzy_C"/>
    <property type="match status" value="1"/>
</dbReference>
<evidence type="ECO:0000256" key="4">
    <source>
        <dbReference type="ARBA" id="ARBA00023136"/>
    </source>
</evidence>
<evidence type="ECO:0000256" key="2">
    <source>
        <dbReference type="ARBA" id="ARBA00022692"/>
    </source>
</evidence>
<dbReference type="InterPro" id="IPR007016">
    <property type="entry name" value="O-antigen_ligase-rel_domated"/>
</dbReference>
<evidence type="ECO:0000256" key="5">
    <source>
        <dbReference type="SAM" id="MobiDB-lite"/>
    </source>
</evidence>
<evidence type="ECO:0000256" key="3">
    <source>
        <dbReference type="ARBA" id="ARBA00022989"/>
    </source>
</evidence>
<feature type="transmembrane region" description="Helical" evidence="6">
    <location>
        <begin position="372"/>
        <end position="390"/>
    </location>
</feature>
<dbReference type="EMBL" id="CP036290">
    <property type="protein sequence ID" value="QDU85520.1"/>
    <property type="molecule type" value="Genomic_DNA"/>
</dbReference>
<evidence type="ECO:0000256" key="1">
    <source>
        <dbReference type="ARBA" id="ARBA00004141"/>
    </source>
</evidence>
<accession>A0A518D213</accession>
<feature type="transmembrane region" description="Helical" evidence="6">
    <location>
        <begin position="521"/>
        <end position="539"/>
    </location>
</feature>
<protein>
    <submittedName>
        <fullName evidence="8">O-Antigen ligase</fullName>
    </submittedName>
</protein>
<evidence type="ECO:0000256" key="6">
    <source>
        <dbReference type="SAM" id="Phobius"/>
    </source>
</evidence>
<feature type="transmembrane region" description="Helical" evidence="6">
    <location>
        <begin position="274"/>
        <end position="293"/>
    </location>
</feature>
<proteinExistence type="predicted"/>
<evidence type="ECO:0000313" key="9">
    <source>
        <dbReference type="Proteomes" id="UP000319342"/>
    </source>
</evidence>
<dbReference type="Gene3D" id="1.25.40.10">
    <property type="entry name" value="Tetratricopeptide repeat domain"/>
    <property type="match status" value="1"/>
</dbReference>
<feature type="compositionally biased region" description="Basic and acidic residues" evidence="5">
    <location>
        <begin position="21"/>
        <end position="37"/>
    </location>
</feature>
<feature type="transmembrane region" description="Helical" evidence="6">
    <location>
        <begin position="345"/>
        <end position="363"/>
    </location>
</feature>
<dbReference type="InterPro" id="IPR011990">
    <property type="entry name" value="TPR-like_helical_dom_sf"/>
</dbReference>
<dbReference type="GO" id="GO:0016874">
    <property type="term" value="F:ligase activity"/>
    <property type="evidence" value="ECO:0007669"/>
    <property type="project" value="UniProtKB-KW"/>
</dbReference>
<dbReference type="InterPro" id="IPR051533">
    <property type="entry name" value="WaaL-like"/>
</dbReference>
<comment type="subcellular location">
    <subcellularLocation>
        <location evidence="1">Membrane</location>
        <topology evidence="1">Multi-pass membrane protein</topology>
    </subcellularLocation>
</comment>
<feature type="transmembrane region" description="Helical" evidence="6">
    <location>
        <begin position="619"/>
        <end position="639"/>
    </location>
</feature>
<dbReference type="PANTHER" id="PTHR37422">
    <property type="entry name" value="TEICHURONIC ACID BIOSYNTHESIS PROTEIN TUAE"/>
    <property type="match status" value="1"/>
</dbReference>
<feature type="transmembrane region" description="Helical" evidence="6">
    <location>
        <begin position="128"/>
        <end position="145"/>
    </location>
</feature>
<feature type="transmembrane region" description="Helical" evidence="6">
    <location>
        <begin position="551"/>
        <end position="570"/>
    </location>
</feature>
<name>A0A518D213_9BACT</name>
<dbReference type="AlphaFoldDB" id="A0A518D213"/>
<evidence type="ECO:0000313" key="8">
    <source>
        <dbReference type="EMBL" id="QDU85520.1"/>
    </source>
</evidence>
<dbReference type="GO" id="GO:0016020">
    <property type="term" value="C:membrane"/>
    <property type="evidence" value="ECO:0007669"/>
    <property type="project" value="UniProtKB-SubCell"/>
</dbReference>
<evidence type="ECO:0000259" key="7">
    <source>
        <dbReference type="Pfam" id="PF04932"/>
    </source>
</evidence>
<keyword evidence="4 6" id="KW-0472">Membrane</keyword>
<keyword evidence="2 6" id="KW-0812">Transmembrane</keyword>
<keyword evidence="3 6" id="KW-1133">Transmembrane helix</keyword>
<feature type="transmembrane region" description="Helical" evidence="6">
    <location>
        <begin position="423"/>
        <end position="444"/>
    </location>
</feature>
<feature type="transmembrane region" description="Helical" evidence="6">
    <location>
        <begin position="300"/>
        <end position="319"/>
    </location>
</feature>
<feature type="domain" description="O-antigen ligase-related" evidence="7">
    <location>
        <begin position="382"/>
        <end position="529"/>
    </location>
</feature>
<sequence>MPNDPSVSPPPSAGDPPDSANSDRGHSDSDLTARDVDQPTPLPQGGSSDAGRSVSGPEPALAGSPLPSRLVAVLVAAVVVWWSVTLLDDWIGAGRFPYAYKWTSGWPLLIGCGFAVSLAIGLLRRVSLAVLATTACAAGLFPSIATELPTFSSNNYLYDGPFLMPLYAAVIVGLMLYLVAGPKSHPEHQRIVLALLIACSANTKLFVREASGIQGLLVSWAALAVVATPYPRNWWANVRASRFALRYFAVLVALLLWVGLSVALGDSLTVGTRALQSVVLGVGLAYVLAAGFGRRGVERVIGAFLVGLAVCLGIAYLGALDAASTEGWARVGNTRLRLFQSHPNIIGPYFAGTSVLCATLLLWKGPQLGGPVVRRAILLVLLAGSLVALWRTESTASMLALAVGLFVAAVVRFGPRIHRPAKLYTGIALLAVAGVGTFLSPIGAPVRAKLEAKTFEPTSAIGQRYHFWRMSARTIAYSPLVGIGPSQTYFHSRFAEPSYYDGARQTHHAHNLFLHVAEGSGLPALLLFIAALFGMIELYRRIALPMPRSALALPAALLAVPIGILASNMLDLGQVQPAYLPHYFWIHLGLGVALLSGSAARDVPPDGTNRGTLPARTAWIRAAVVVVAATPLGAFPLIADGLIQSSRLRAFTTPASSPLEDHARDAAAYRGLVLGRRFFPAHVDAYKWEPQLLENIANRIRRNRLETDFVLSEMPRTILETWEAQCRDTPSNARVWIDLARKCLTDGFLDRAGEALAQAEMLDPRGHRMGAVRLLQSWLAMARGDEAAARESLFQAALAQGTTWAMVPHQLDDRRRGELPNAKTMVFRVRTRGDELIEIPLDDILERLGSYAIEVAEDNVVEARRYMRAINAGYWKQNRPEDALVWFQRYREKVEAPISSIIKLEYELMVALGQDAEGRALIDTVDGYERERLEADLRLGRMLADDALDMDPADIAELDSFLDPLEERDIFFELGMHGGKLRAAALIYASTGRWDEAVRSTKRFLREYIDPNERRQTTSTFLTRYLMPRGMPALALLDLLETVLPDHNAHERRLREGSDGTAGSNVLDDVAAHLHLYWLPEDGDLVEVVRSRFGGSGPAADGLVLRVEQLERRARGR</sequence>
<keyword evidence="8" id="KW-0436">Ligase</keyword>
<feature type="transmembrane region" description="Helical" evidence="6">
    <location>
        <begin position="66"/>
        <end position="84"/>
    </location>
</feature>
<feature type="region of interest" description="Disordered" evidence="5">
    <location>
        <begin position="1"/>
        <end position="60"/>
    </location>
</feature>
<dbReference type="Proteomes" id="UP000319342">
    <property type="component" value="Chromosome"/>
</dbReference>
<keyword evidence="9" id="KW-1185">Reference proteome</keyword>
<feature type="transmembrane region" description="Helical" evidence="6">
    <location>
        <begin position="243"/>
        <end position="262"/>
    </location>
</feature>